<comment type="caution">
    <text evidence="1">The sequence shown here is derived from an EMBL/GenBank/DDBJ whole genome shotgun (WGS) entry which is preliminary data.</text>
</comment>
<protein>
    <submittedName>
        <fullName evidence="1">Uncharacterized protein</fullName>
    </submittedName>
</protein>
<dbReference type="EMBL" id="LAZR01002620">
    <property type="protein sequence ID" value="KKN27648.1"/>
    <property type="molecule type" value="Genomic_DNA"/>
</dbReference>
<proteinExistence type="predicted"/>
<accession>A0A0F9SE24</accession>
<organism evidence="1">
    <name type="scientific">marine sediment metagenome</name>
    <dbReference type="NCBI Taxonomy" id="412755"/>
    <lineage>
        <taxon>unclassified sequences</taxon>
        <taxon>metagenomes</taxon>
        <taxon>ecological metagenomes</taxon>
    </lineage>
</organism>
<dbReference type="AlphaFoldDB" id="A0A0F9SE24"/>
<evidence type="ECO:0000313" key="1">
    <source>
        <dbReference type="EMBL" id="KKN27648.1"/>
    </source>
</evidence>
<reference evidence="1" key="1">
    <citation type="journal article" date="2015" name="Nature">
        <title>Complex archaea that bridge the gap between prokaryotes and eukaryotes.</title>
        <authorList>
            <person name="Spang A."/>
            <person name="Saw J.H."/>
            <person name="Jorgensen S.L."/>
            <person name="Zaremba-Niedzwiedzka K."/>
            <person name="Martijn J."/>
            <person name="Lind A.E."/>
            <person name="van Eijk R."/>
            <person name="Schleper C."/>
            <person name="Guy L."/>
            <person name="Ettema T.J."/>
        </authorList>
    </citation>
    <scope>NUCLEOTIDE SEQUENCE</scope>
</reference>
<gene>
    <name evidence="1" type="ORF">LCGC14_0862410</name>
</gene>
<sequence length="67" mass="8080">MSKHMCKCKNPNESSIIAGIGIRCEKCLNWILRFRKLFYKESIVKKSKKVYNRKKNKQEMNKELKEE</sequence>
<name>A0A0F9SE24_9ZZZZ</name>